<proteinExistence type="predicted"/>
<name>A0A5J4W9P6_9EUKA</name>
<gene>
    <name evidence="2" type="ORF">EZS28_012826</name>
</gene>
<evidence type="ECO:0000313" key="3">
    <source>
        <dbReference type="Proteomes" id="UP000324800"/>
    </source>
</evidence>
<dbReference type="EMBL" id="SNRW01002812">
    <property type="protein sequence ID" value="KAA6391644.1"/>
    <property type="molecule type" value="Genomic_DNA"/>
</dbReference>
<reference evidence="2 3" key="1">
    <citation type="submission" date="2019-03" db="EMBL/GenBank/DDBJ databases">
        <title>Single cell metagenomics reveals metabolic interactions within the superorganism composed of flagellate Streblomastix strix and complex community of Bacteroidetes bacteria on its surface.</title>
        <authorList>
            <person name="Treitli S.C."/>
            <person name="Kolisko M."/>
            <person name="Husnik F."/>
            <person name="Keeling P."/>
            <person name="Hampl V."/>
        </authorList>
    </citation>
    <scope>NUCLEOTIDE SEQUENCE [LARGE SCALE GENOMIC DNA]</scope>
    <source>
        <strain evidence="2">ST1C</strain>
    </source>
</reference>
<protein>
    <submittedName>
        <fullName evidence="2">Uncharacterized protein</fullName>
    </submittedName>
</protein>
<evidence type="ECO:0000313" key="2">
    <source>
        <dbReference type="EMBL" id="KAA6391644.1"/>
    </source>
</evidence>
<comment type="caution">
    <text evidence="2">The sequence shown here is derived from an EMBL/GenBank/DDBJ whole genome shotgun (WGS) entry which is preliminary data.</text>
</comment>
<sequence length="146" mass="16968">ASVKPTLFKSELEKALGYLGTTLNRQNFNFQQLLWKMIYVKYQGQNQHGLHQSLQKIQKEHEDEDTFEALSYSAAISKTILEIGDEIARYDKRIFKKHQKKLMRAYRLSEDAERRSQVVREKGAIPDKAKGARDSIPPQGLFRKNT</sequence>
<accession>A0A5J4W9P6</accession>
<feature type="compositionally biased region" description="Basic and acidic residues" evidence="1">
    <location>
        <begin position="117"/>
        <end position="133"/>
    </location>
</feature>
<dbReference type="AlphaFoldDB" id="A0A5J4W9P6"/>
<feature type="region of interest" description="Disordered" evidence="1">
    <location>
        <begin position="117"/>
        <end position="146"/>
    </location>
</feature>
<evidence type="ECO:0000256" key="1">
    <source>
        <dbReference type="SAM" id="MobiDB-lite"/>
    </source>
</evidence>
<feature type="non-terminal residue" evidence="2">
    <location>
        <position position="1"/>
    </location>
</feature>
<organism evidence="2 3">
    <name type="scientific">Streblomastix strix</name>
    <dbReference type="NCBI Taxonomy" id="222440"/>
    <lineage>
        <taxon>Eukaryota</taxon>
        <taxon>Metamonada</taxon>
        <taxon>Preaxostyla</taxon>
        <taxon>Oxymonadida</taxon>
        <taxon>Streblomastigidae</taxon>
        <taxon>Streblomastix</taxon>
    </lineage>
</organism>
<dbReference type="Proteomes" id="UP000324800">
    <property type="component" value="Unassembled WGS sequence"/>
</dbReference>